<evidence type="ECO:0000313" key="2">
    <source>
        <dbReference type="Proteomes" id="UP000187203"/>
    </source>
</evidence>
<dbReference type="OrthoDB" id="1909174at2759"/>
<evidence type="ECO:0008006" key="3">
    <source>
        <dbReference type="Google" id="ProtNLM"/>
    </source>
</evidence>
<name>A0A1R3HJ51_9ROSI</name>
<dbReference type="AlphaFoldDB" id="A0A1R3HJ51"/>
<dbReference type="Pfam" id="PF14223">
    <property type="entry name" value="Retrotran_gag_2"/>
    <property type="match status" value="1"/>
</dbReference>
<organism evidence="1 2">
    <name type="scientific">Corchorus olitorius</name>
    <dbReference type="NCBI Taxonomy" id="93759"/>
    <lineage>
        <taxon>Eukaryota</taxon>
        <taxon>Viridiplantae</taxon>
        <taxon>Streptophyta</taxon>
        <taxon>Embryophyta</taxon>
        <taxon>Tracheophyta</taxon>
        <taxon>Spermatophyta</taxon>
        <taxon>Magnoliopsida</taxon>
        <taxon>eudicotyledons</taxon>
        <taxon>Gunneridae</taxon>
        <taxon>Pentapetalae</taxon>
        <taxon>rosids</taxon>
        <taxon>malvids</taxon>
        <taxon>Malvales</taxon>
        <taxon>Malvaceae</taxon>
        <taxon>Grewioideae</taxon>
        <taxon>Apeibeae</taxon>
        <taxon>Corchorus</taxon>
    </lineage>
</organism>
<sequence length="208" mass="24277">MTDELICEFEEYATAQGMWNALKEKFGNVFDTKLKQLVIKFDNFKKRPENNMRQHLQEMSDMMRELKIAGHVLNDQQQVQAVVRSLPRELEEERLMAMSNHPEIKMVQSSKRGGSSHKRKKVVRMSSKMTMLNHMLREPRQTSAREADVPERTETRVSYVTSSVMLTESQSLWTVDSAATDYVARSREAYVEYRRIPAGTLWMETKPL</sequence>
<comment type="caution">
    <text evidence="1">The sequence shown here is derived from an EMBL/GenBank/DDBJ whole genome shotgun (WGS) entry which is preliminary data.</text>
</comment>
<protein>
    <recommendedName>
        <fullName evidence="3">Polyprotein</fullName>
    </recommendedName>
</protein>
<proteinExistence type="predicted"/>
<accession>A0A1R3HJ51</accession>
<keyword evidence="2" id="KW-1185">Reference proteome</keyword>
<gene>
    <name evidence="1" type="ORF">COLO4_28640</name>
</gene>
<reference evidence="2" key="1">
    <citation type="submission" date="2013-09" db="EMBL/GenBank/DDBJ databases">
        <title>Corchorus olitorius genome sequencing.</title>
        <authorList>
            <person name="Alam M."/>
            <person name="Haque M.S."/>
            <person name="Islam M.S."/>
            <person name="Emdad E.M."/>
            <person name="Islam M.M."/>
            <person name="Ahmed B."/>
            <person name="Halim A."/>
            <person name="Hossen Q.M.M."/>
            <person name="Hossain M.Z."/>
            <person name="Ahmed R."/>
            <person name="Khan M.M."/>
            <person name="Islam R."/>
            <person name="Rashid M.M."/>
            <person name="Khan S.A."/>
            <person name="Rahman M.S."/>
            <person name="Alam M."/>
            <person name="Yahiya A.S."/>
            <person name="Khan M.S."/>
            <person name="Azam M.S."/>
            <person name="Haque T."/>
            <person name="Lashkar M.Z.H."/>
            <person name="Akhand A.I."/>
            <person name="Morshed G."/>
            <person name="Roy S."/>
            <person name="Uddin K.S."/>
            <person name="Rabeya T."/>
            <person name="Hossain A.S."/>
            <person name="Chowdhury A."/>
            <person name="Snigdha A.R."/>
            <person name="Mortoza M.S."/>
            <person name="Matin S.A."/>
            <person name="Hoque S.M.E."/>
            <person name="Islam M.K."/>
            <person name="Roy D.K."/>
            <person name="Haider R."/>
            <person name="Moosa M.M."/>
            <person name="Elias S.M."/>
            <person name="Hasan A.M."/>
            <person name="Jahan S."/>
            <person name="Shafiuddin M."/>
            <person name="Mahmood N."/>
            <person name="Shommy N.S."/>
        </authorList>
    </citation>
    <scope>NUCLEOTIDE SEQUENCE [LARGE SCALE GENOMIC DNA]</scope>
    <source>
        <strain evidence="2">cv. O-4</strain>
    </source>
</reference>
<dbReference type="EMBL" id="AWUE01020002">
    <property type="protein sequence ID" value="OMO70377.1"/>
    <property type="molecule type" value="Genomic_DNA"/>
</dbReference>
<dbReference type="Proteomes" id="UP000187203">
    <property type="component" value="Unassembled WGS sequence"/>
</dbReference>
<evidence type="ECO:0000313" key="1">
    <source>
        <dbReference type="EMBL" id="OMO70377.1"/>
    </source>
</evidence>